<feature type="transmembrane region" description="Helical" evidence="2">
    <location>
        <begin position="1078"/>
        <end position="1096"/>
    </location>
</feature>
<organism evidence="3 4">
    <name type="scientific">Triparma verrucosa</name>
    <dbReference type="NCBI Taxonomy" id="1606542"/>
    <lineage>
        <taxon>Eukaryota</taxon>
        <taxon>Sar</taxon>
        <taxon>Stramenopiles</taxon>
        <taxon>Ochrophyta</taxon>
        <taxon>Bolidophyceae</taxon>
        <taxon>Parmales</taxon>
        <taxon>Triparmaceae</taxon>
        <taxon>Triparma</taxon>
    </lineage>
</organism>
<protein>
    <recommendedName>
        <fullName evidence="5">Transmembrane protein</fullName>
    </recommendedName>
</protein>
<feature type="transmembrane region" description="Helical" evidence="2">
    <location>
        <begin position="346"/>
        <end position="366"/>
    </location>
</feature>
<feature type="transmembrane region" description="Helical" evidence="2">
    <location>
        <begin position="169"/>
        <end position="192"/>
    </location>
</feature>
<feature type="transmembrane region" description="Helical" evidence="2">
    <location>
        <begin position="1108"/>
        <end position="1125"/>
    </location>
</feature>
<feature type="transmembrane region" description="Helical" evidence="2">
    <location>
        <begin position="1131"/>
        <end position="1151"/>
    </location>
</feature>
<accession>A0A9W7F6B2</accession>
<reference evidence="4" key="1">
    <citation type="journal article" date="2023" name="Commun. Biol.">
        <title>Genome analysis of Parmales, the sister group of diatoms, reveals the evolutionary specialization of diatoms from phago-mixotrophs to photoautotrophs.</title>
        <authorList>
            <person name="Ban H."/>
            <person name="Sato S."/>
            <person name="Yoshikawa S."/>
            <person name="Yamada K."/>
            <person name="Nakamura Y."/>
            <person name="Ichinomiya M."/>
            <person name="Sato N."/>
            <person name="Blanc-Mathieu R."/>
            <person name="Endo H."/>
            <person name="Kuwata A."/>
            <person name="Ogata H."/>
        </authorList>
    </citation>
    <scope>NUCLEOTIDE SEQUENCE [LARGE SCALE GENOMIC DNA]</scope>
    <source>
        <strain evidence="4">NIES 3699</strain>
    </source>
</reference>
<keyword evidence="2" id="KW-0472">Membrane</keyword>
<feature type="transmembrane region" description="Helical" evidence="2">
    <location>
        <begin position="454"/>
        <end position="473"/>
    </location>
</feature>
<evidence type="ECO:0000313" key="3">
    <source>
        <dbReference type="EMBL" id="GMI02933.1"/>
    </source>
</evidence>
<feature type="transmembrane region" description="Helical" evidence="2">
    <location>
        <begin position="425"/>
        <end position="442"/>
    </location>
</feature>
<feature type="transmembrane region" description="Helical" evidence="2">
    <location>
        <begin position="637"/>
        <end position="658"/>
    </location>
</feature>
<name>A0A9W7F6B2_9STRA</name>
<feature type="transmembrane region" description="Helical" evidence="2">
    <location>
        <begin position="1300"/>
        <end position="1317"/>
    </location>
</feature>
<gene>
    <name evidence="3" type="ORF">TrVE_jg10434</name>
</gene>
<sequence length="1433" mass="164123">MESSSHPSPSRAKALSDAQRPSARAGKPVSEIRSKFGQPAKIAKRFSDIVTGSSHQAEANLVSEAVVEPEGGGGMTSGSEDKPSQKSKTKVQNKAKKQAAEVELVTKEKSQMVELRMNSGTAAMLGMDNSGYKARASTMSSDASTETNQRLWEANIALKKQMKNPSKKYMARFIFLFMTLLNFVETFCWMLHVVSDKQLFKSYTMYDNNNQVPQIFAALSAQAVFTHFMIHVEKMYHFPNPEKRDEWMPIKPEPCFAYHPFQNLRKNKPTTLMVKFHFLFHLSTNIFIVVGSAYRNKWINAIESIMAIILSPFIYRFLTLIFTTIRLKHSDLELGKMAEKSYATGLGTFFICLFLGFETAGCFVFEDPVDDDINPECLSSLYGNWMLSYDAVFANISYVILYWLIEHDFALLDLLRLKLGKQLTFGFGLQLLATVVFVFFFSQKEHPLQIIEDTWPYMSSSFFLVWGVSYFVICYKNVQNHEGAGFTDKSRFFSTRNMLMPADPKDHQVQMRAGAASVDLGVKVADELNEEHGKIAKQKSYRKSDTDIALGETTVEDMKTDDNRPGSPAVVRAGGGRSSPSTFNVLPSALRTHRLTDKISKIITSKHLFTLRFFLTGQTFAVVVVFFIMIFDYSKKWRYIFEMVKTLSFCSMVVHYSLMIEHKPIYDRNAWLESKPIIGENGEYRFDRMLQMLVSAKLQFFCHNACAFGWPVAGYILGKDDLAMSDAGWGVFNFFVVTFILYKVIRRMCASLRDQVEGAQGQKSQMTKESLFITGFGIMGISYFLTFEVVGCVMKTVIDNDGVEDLDDAIEKSCEIYRVANSCTALNLTFMQIMYYLCFSMLTSTEIFTFNMERHTLIGLVLTLIPTYSAAFLFSRREQIEDTVLSEIGMDQPLFWVAIKIGKGWFALFWVLILLLVGWNARPVHKYKFYVKDCHEREEEKNRRNRHATIDADGRPISYSPREIERRIEEKTGGGPSDDSSEEENSDSSDAEGDARTEEQKKKKRGKKNWQTLFKKREEAGARGVSAFRMMGISRKTMRVRHERLWILRFFSFVGTVVFTGLQAWNVTEMGNNEEARGYANIAQPLSFACWLMHYFSLFDKKETLFEYAHLILHVFSHAVMPIVINLANDKGWNCLAYFLILFLWILFAFYCKKLKSKMNEAHQDKIHNFRQLGEIEKTLECFFAECISAFLVIFYVFLEASGCAEDDHGGDVDVCKPYFSSARIFSTTMSVPLVFYVCTFVADLSTYDVMCGYINRTLKVGLAMVSITALVAVFAFGVRTWKFDDDDVQFFYRETFLDFWEVALLISLITVIRGVLHDFRDQTQMKKELLHRQKAKDMRRGSIEASRRLKFQKYDRASQKRALRKRQLLFADEHGDDDDFEAVEVLKGNGSSVGKQWEIQEKSAVADHEHAHAHYREGRGTRITSNWIGLII</sequence>
<feature type="region of interest" description="Disordered" evidence="1">
    <location>
        <begin position="969"/>
        <end position="1010"/>
    </location>
</feature>
<evidence type="ECO:0000313" key="4">
    <source>
        <dbReference type="Proteomes" id="UP001165160"/>
    </source>
</evidence>
<keyword evidence="2" id="KW-1133">Transmembrane helix</keyword>
<evidence type="ECO:0008006" key="5">
    <source>
        <dbReference type="Google" id="ProtNLM"/>
    </source>
</evidence>
<feature type="transmembrane region" description="Helical" evidence="2">
    <location>
        <begin position="609"/>
        <end position="631"/>
    </location>
</feature>
<feature type="transmembrane region" description="Helical" evidence="2">
    <location>
        <begin position="1219"/>
        <end position="1240"/>
    </location>
</feature>
<feature type="transmembrane region" description="Helical" evidence="2">
    <location>
        <begin position="857"/>
        <end position="874"/>
    </location>
</feature>
<feature type="transmembrane region" description="Helical" evidence="2">
    <location>
        <begin position="771"/>
        <end position="798"/>
    </location>
</feature>
<feature type="transmembrane region" description="Helical" evidence="2">
    <location>
        <begin position="729"/>
        <end position="745"/>
    </location>
</feature>
<comment type="caution">
    <text evidence="3">The sequence shown here is derived from an EMBL/GenBank/DDBJ whole genome shotgun (WGS) entry which is preliminary data.</text>
</comment>
<feature type="transmembrane region" description="Helical" evidence="2">
    <location>
        <begin position="272"/>
        <end position="293"/>
    </location>
</feature>
<feature type="region of interest" description="Disordered" evidence="1">
    <location>
        <begin position="1"/>
        <end position="40"/>
    </location>
</feature>
<feature type="compositionally biased region" description="Acidic residues" evidence="1">
    <location>
        <begin position="979"/>
        <end position="992"/>
    </location>
</feature>
<proteinExistence type="predicted"/>
<feature type="transmembrane region" description="Helical" evidence="2">
    <location>
        <begin position="833"/>
        <end position="850"/>
    </location>
</feature>
<feature type="transmembrane region" description="Helical" evidence="2">
    <location>
        <begin position="894"/>
        <end position="919"/>
    </location>
</feature>
<feature type="region of interest" description="Disordered" evidence="1">
    <location>
        <begin position="53"/>
        <end position="95"/>
    </location>
</feature>
<keyword evidence="2" id="KW-0812">Transmembrane</keyword>
<feature type="compositionally biased region" description="Basic residues" evidence="1">
    <location>
        <begin position="85"/>
        <end position="95"/>
    </location>
</feature>
<feature type="transmembrane region" description="Helical" evidence="2">
    <location>
        <begin position="305"/>
        <end position="325"/>
    </location>
</feature>
<feature type="transmembrane region" description="Helical" evidence="2">
    <location>
        <begin position="1180"/>
        <end position="1199"/>
    </location>
</feature>
<feature type="transmembrane region" description="Helical" evidence="2">
    <location>
        <begin position="386"/>
        <end position="405"/>
    </location>
</feature>
<dbReference type="Proteomes" id="UP001165160">
    <property type="component" value="Unassembled WGS sequence"/>
</dbReference>
<dbReference type="EMBL" id="BRXX01000292">
    <property type="protein sequence ID" value="GMI02933.1"/>
    <property type="molecule type" value="Genomic_DNA"/>
</dbReference>
<feature type="transmembrane region" description="Helical" evidence="2">
    <location>
        <begin position="1045"/>
        <end position="1066"/>
    </location>
</feature>
<feature type="transmembrane region" description="Helical" evidence="2">
    <location>
        <begin position="698"/>
        <end position="717"/>
    </location>
</feature>
<evidence type="ECO:0000256" key="1">
    <source>
        <dbReference type="SAM" id="MobiDB-lite"/>
    </source>
</evidence>
<keyword evidence="4" id="KW-1185">Reference proteome</keyword>
<feature type="transmembrane region" description="Helical" evidence="2">
    <location>
        <begin position="1261"/>
        <end position="1280"/>
    </location>
</feature>
<feature type="region of interest" description="Disordered" evidence="1">
    <location>
        <begin position="557"/>
        <end position="579"/>
    </location>
</feature>
<evidence type="ECO:0000256" key="2">
    <source>
        <dbReference type="SAM" id="Phobius"/>
    </source>
</evidence>